<proteinExistence type="predicted"/>
<dbReference type="EMBL" id="JAKELL010000028">
    <property type="protein sequence ID" value="KAH8991014.1"/>
    <property type="molecule type" value="Genomic_DNA"/>
</dbReference>
<keyword evidence="2" id="KW-1185">Reference proteome</keyword>
<dbReference type="AlphaFoldDB" id="A0AAD4LJ09"/>
<comment type="caution">
    <text evidence="1">The sequence shown here is derived from an EMBL/GenBank/DDBJ whole genome shotgun (WGS) entry which is preliminary data.</text>
</comment>
<organism evidence="1 2">
    <name type="scientific">Lactarius akahatsu</name>
    <dbReference type="NCBI Taxonomy" id="416441"/>
    <lineage>
        <taxon>Eukaryota</taxon>
        <taxon>Fungi</taxon>
        <taxon>Dikarya</taxon>
        <taxon>Basidiomycota</taxon>
        <taxon>Agaricomycotina</taxon>
        <taxon>Agaricomycetes</taxon>
        <taxon>Russulales</taxon>
        <taxon>Russulaceae</taxon>
        <taxon>Lactarius</taxon>
    </lineage>
</organism>
<evidence type="ECO:0000313" key="2">
    <source>
        <dbReference type="Proteomes" id="UP001201163"/>
    </source>
</evidence>
<protein>
    <submittedName>
        <fullName evidence="1">Uncharacterized protein</fullName>
    </submittedName>
</protein>
<accession>A0AAD4LJ09</accession>
<sequence>MGLLDVTFSSDLLPDSVKDRRAIICSKACDPAHIPRVIRIFDKILSRYQYSGPMSTEIVQIMSGWGDTTNLVAVVCMIIARAQRRDDSWFTLVSDALGIQEPVLRGYATHGDSLSLAIFIHVARQQFNHFREGPWPEDEFSKILEAASKFNVEDTLHDLQHEFCSLWNQIVLKGQNDNSWQMSWLILRPIGKVYIDLHRETNSAPIGEIPEDPFSYPLCNIPGHRPDSIPHAHNGSTSTSFSRIASLVPVSIASPDVSSLSVPAPPRADASITDVPPVQPQTAHQTTTENLFIPVTSPDPATSDAFVTSGIMIPRPTSTTSTSASPLSSTSPSTALALQHNVNPLPPSNPPNLPRLVAFYPVLNNVFPTGSRHPIMDTVSPGVSPGPTSAHGLGAAVEDGGNKDPGLRKEEDAIDPPLLNRAIHANTMVTDLPPQSPPLPHISQYLYDIV</sequence>
<reference evidence="1" key="1">
    <citation type="submission" date="2022-01" db="EMBL/GenBank/DDBJ databases">
        <title>Comparative genomics reveals a dynamic genome evolution in the ectomycorrhizal milk-cap (Lactarius) mushrooms.</title>
        <authorList>
            <consortium name="DOE Joint Genome Institute"/>
            <person name="Lebreton A."/>
            <person name="Tang N."/>
            <person name="Kuo A."/>
            <person name="LaButti K."/>
            <person name="Drula E."/>
            <person name="Barry K."/>
            <person name="Clum A."/>
            <person name="Lipzen A."/>
            <person name="Mousain D."/>
            <person name="Ng V."/>
            <person name="Wang R."/>
            <person name="Wang X."/>
            <person name="Dai Y."/>
            <person name="Henrissat B."/>
            <person name="Grigoriev I.V."/>
            <person name="Guerin-Laguette A."/>
            <person name="Yu F."/>
            <person name="Martin F.M."/>
        </authorList>
    </citation>
    <scope>NUCLEOTIDE SEQUENCE</scope>
    <source>
        <strain evidence="1">QP</strain>
    </source>
</reference>
<name>A0AAD4LJ09_9AGAM</name>
<gene>
    <name evidence="1" type="ORF">EDB92DRAFT_1862712</name>
</gene>
<evidence type="ECO:0000313" key="1">
    <source>
        <dbReference type="EMBL" id="KAH8991014.1"/>
    </source>
</evidence>
<dbReference type="Proteomes" id="UP001201163">
    <property type="component" value="Unassembled WGS sequence"/>
</dbReference>